<evidence type="ECO:0000313" key="9">
    <source>
        <dbReference type="Proteomes" id="UP000448943"/>
    </source>
</evidence>
<keyword evidence="2 5" id="KW-0808">Transferase</keyword>
<keyword evidence="1 5" id="KW-0489">Methyltransferase</keyword>
<evidence type="ECO:0000256" key="2">
    <source>
        <dbReference type="ARBA" id="ARBA00022679"/>
    </source>
</evidence>
<evidence type="ECO:0000259" key="7">
    <source>
        <dbReference type="Pfam" id="PF17827"/>
    </source>
</evidence>
<organism evidence="8 9">
    <name type="scientific">Chengkuizengella marina</name>
    <dbReference type="NCBI Taxonomy" id="2507566"/>
    <lineage>
        <taxon>Bacteria</taxon>
        <taxon>Bacillati</taxon>
        <taxon>Bacillota</taxon>
        <taxon>Bacilli</taxon>
        <taxon>Bacillales</taxon>
        <taxon>Paenibacillaceae</taxon>
        <taxon>Chengkuizengella</taxon>
    </lineage>
</organism>
<dbReference type="HAMAP" id="MF_02126">
    <property type="entry name" value="RF_methyltr_PrmC"/>
    <property type="match status" value="1"/>
</dbReference>
<feature type="binding site" evidence="5">
    <location>
        <begin position="130"/>
        <end position="134"/>
    </location>
    <ligand>
        <name>S-adenosyl-L-methionine</name>
        <dbReference type="ChEBI" id="CHEBI:59789"/>
    </ligand>
</feature>
<dbReference type="NCBIfam" id="TIGR03534">
    <property type="entry name" value="RF_mod_PrmC"/>
    <property type="match status" value="1"/>
</dbReference>
<proteinExistence type="inferred from homology"/>
<dbReference type="Pfam" id="PF17827">
    <property type="entry name" value="PrmC_N"/>
    <property type="match status" value="1"/>
</dbReference>
<dbReference type="InterPro" id="IPR029063">
    <property type="entry name" value="SAM-dependent_MTases_sf"/>
</dbReference>
<evidence type="ECO:0000313" key="8">
    <source>
        <dbReference type="EMBL" id="NBI30641.1"/>
    </source>
</evidence>
<dbReference type="EMBL" id="SIJB01000035">
    <property type="protein sequence ID" value="NBI30641.1"/>
    <property type="molecule type" value="Genomic_DNA"/>
</dbReference>
<name>A0A6N9Q7G4_9BACL</name>
<dbReference type="InterPro" id="IPR004556">
    <property type="entry name" value="HemK-like"/>
</dbReference>
<dbReference type="CDD" id="cd02440">
    <property type="entry name" value="AdoMet_MTases"/>
    <property type="match status" value="1"/>
</dbReference>
<gene>
    <name evidence="5 8" type="primary">prmC</name>
    <name evidence="8" type="ORF">ERL59_16950</name>
</gene>
<feature type="binding site" evidence="5">
    <location>
        <begin position="199"/>
        <end position="202"/>
    </location>
    <ligand>
        <name>substrate</name>
    </ligand>
</feature>
<dbReference type="PANTHER" id="PTHR18895:SF74">
    <property type="entry name" value="MTRF1L RELEASE FACTOR GLUTAMINE METHYLTRANSFERASE"/>
    <property type="match status" value="1"/>
</dbReference>
<dbReference type="Gene3D" id="3.40.50.150">
    <property type="entry name" value="Vaccinia Virus protein VP39"/>
    <property type="match status" value="1"/>
</dbReference>
<comment type="caution">
    <text evidence="8">The sequence shown here is derived from an EMBL/GenBank/DDBJ whole genome shotgun (WGS) entry which is preliminary data.</text>
</comment>
<dbReference type="NCBIfam" id="TIGR00536">
    <property type="entry name" value="hemK_fam"/>
    <property type="match status" value="1"/>
</dbReference>
<comment type="function">
    <text evidence="5">Methylates the class 1 translation termination release factors RF1/PrfA and RF2/PrfB on the glutamine residue of the universally conserved GGQ motif.</text>
</comment>
<evidence type="ECO:0000256" key="3">
    <source>
        <dbReference type="ARBA" id="ARBA00022691"/>
    </source>
</evidence>
<dbReference type="InterPro" id="IPR040758">
    <property type="entry name" value="PrmC_N"/>
</dbReference>
<dbReference type="InterPro" id="IPR019874">
    <property type="entry name" value="RF_methyltr_PrmC"/>
</dbReference>
<dbReference type="GO" id="GO:0003676">
    <property type="term" value="F:nucleic acid binding"/>
    <property type="evidence" value="ECO:0007669"/>
    <property type="project" value="InterPro"/>
</dbReference>
<dbReference type="Gene3D" id="1.10.8.10">
    <property type="entry name" value="DNA helicase RuvA subunit, C-terminal domain"/>
    <property type="match status" value="1"/>
</dbReference>
<dbReference type="PANTHER" id="PTHR18895">
    <property type="entry name" value="HEMK METHYLTRANSFERASE"/>
    <property type="match status" value="1"/>
</dbReference>
<dbReference type="SUPFAM" id="SSF53335">
    <property type="entry name" value="S-adenosyl-L-methionine-dependent methyltransferases"/>
    <property type="match status" value="1"/>
</dbReference>
<evidence type="ECO:0000256" key="4">
    <source>
        <dbReference type="ARBA" id="ARBA00048391"/>
    </source>
</evidence>
<sequence>MNQQMSVREAFIEASSFLKESNNKNTQEPSQVCRWMLEALLEWKHNDFYLRWHEPFPIEKREKWKDMLNRKAKGEPVQYIIGIQEFYGLNFKVTDAVLIPRPETEILVEKMMQECRQLWRDREPVIADIGTGSGIIPITLAVHNPSWEFIAVDISDQAIQVAKQNAKKHNVMNQIEFVQGDLLFPLIENNIEIDVLISNPPYIPSQDMKDLQIEVKDYEPLNALEVGGDGLYFYEKMIKQLSDLPKYPKIVGFEVGQGQAKQVAEWLQSLNHWNEVYIVKDLADIERHVVAIIKF</sequence>
<accession>A0A6N9Q7G4</accession>
<dbReference type="GO" id="GO:0102559">
    <property type="term" value="F:peptide chain release factor N(5)-glutamine methyltransferase activity"/>
    <property type="evidence" value="ECO:0007669"/>
    <property type="project" value="UniProtKB-EC"/>
</dbReference>
<protein>
    <recommendedName>
        <fullName evidence="5">Release factor glutamine methyltransferase</fullName>
        <shortName evidence="5">RF MTase</shortName>
        <ecNumber evidence="5">2.1.1.297</ecNumber>
    </recommendedName>
    <alternativeName>
        <fullName evidence="5">N5-glutamine methyltransferase PrmC</fullName>
    </alternativeName>
    <alternativeName>
        <fullName evidence="5">Protein-(glutamine-N5) MTase PrmC</fullName>
    </alternativeName>
    <alternativeName>
        <fullName evidence="5">Protein-glutamine N-methyltransferase PrmC</fullName>
    </alternativeName>
</protein>
<keyword evidence="3 5" id="KW-0949">S-adenosyl-L-methionine</keyword>
<evidence type="ECO:0000256" key="1">
    <source>
        <dbReference type="ARBA" id="ARBA00022603"/>
    </source>
</evidence>
<keyword evidence="9" id="KW-1185">Reference proteome</keyword>
<comment type="catalytic activity">
    <reaction evidence="4 5">
        <text>L-glutaminyl-[peptide chain release factor] + S-adenosyl-L-methionine = N(5)-methyl-L-glutaminyl-[peptide chain release factor] + S-adenosyl-L-homocysteine + H(+)</text>
        <dbReference type="Rhea" id="RHEA:42896"/>
        <dbReference type="Rhea" id="RHEA-COMP:10271"/>
        <dbReference type="Rhea" id="RHEA-COMP:10272"/>
        <dbReference type="ChEBI" id="CHEBI:15378"/>
        <dbReference type="ChEBI" id="CHEBI:30011"/>
        <dbReference type="ChEBI" id="CHEBI:57856"/>
        <dbReference type="ChEBI" id="CHEBI:59789"/>
        <dbReference type="ChEBI" id="CHEBI:61891"/>
        <dbReference type="EC" id="2.1.1.297"/>
    </reaction>
</comment>
<dbReference type="InterPro" id="IPR007848">
    <property type="entry name" value="Small_mtfrase_dom"/>
</dbReference>
<dbReference type="InterPro" id="IPR050320">
    <property type="entry name" value="N5-glutamine_MTase"/>
</dbReference>
<dbReference type="InterPro" id="IPR002052">
    <property type="entry name" value="DNA_methylase_N6_adenine_CS"/>
</dbReference>
<feature type="binding site" evidence="5">
    <location>
        <position position="153"/>
    </location>
    <ligand>
        <name>S-adenosyl-L-methionine</name>
        <dbReference type="ChEBI" id="CHEBI:59789"/>
    </ligand>
</feature>
<dbReference type="RefSeq" id="WP_160647454.1">
    <property type="nucleotide sequence ID" value="NZ_SIJB01000035.1"/>
</dbReference>
<feature type="domain" description="Release factor glutamine methyltransferase N-terminal" evidence="7">
    <location>
        <begin position="9"/>
        <end position="82"/>
    </location>
</feature>
<dbReference type="Pfam" id="PF05175">
    <property type="entry name" value="MTS"/>
    <property type="match status" value="1"/>
</dbReference>
<evidence type="ECO:0000259" key="6">
    <source>
        <dbReference type="Pfam" id="PF05175"/>
    </source>
</evidence>
<feature type="domain" description="Methyltransferase small" evidence="6">
    <location>
        <begin position="104"/>
        <end position="207"/>
    </location>
</feature>
<evidence type="ECO:0000256" key="5">
    <source>
        <dbReference type="HAMAP-Rule" id="MF_02126"/>
    </source>
</evidence>
<dbReference type="EC" id="2.1.1.297" evidence="5"/>
<comment type="caution">
    <text evidence="5">Lacks conserved residue(s) required for the propagation of feature annotation.</text>
</comment>
<dbReference type="AlphaFoldDB" id="A0A6N9Q7G4"/>
<feature type="binding site" evidence="5">
    <location>
        <position position="199"/>
    </location>
    <ligand>
        <name>S-adenosyl-L-methionine</name>
        <dbReference type="ChEBI" id="CHEBI:59789"/>
    </ligand>
</feature>
<dbReference type="GO" id="GO:0032259">
    <property type="term" value="P:methylation"/>
    <property type="evidence" value="ECO:0007669"/>
    <property type="project" value="UniProtKB-KW"/>
</dbReference>
<dbReference type="PROSITE" id="PS00092">
    <property type="entry name" value="N6_MTASE"/>
    <property type="match status" value="1"/>
</dbReference>
<dbReference type="OrthoDB" id="9800643at2"/>
<comment type="similarity">
    <text evidence="5">Belongs to the protein N5-glutamine methyltransferase family. PrmC subfamily.</text>
</comment>
<reference evidence="8 9" key="1">
    <citation type="submission" date="2019-01" db="EMBL/GenBank/DDBJ databases">
        <title>Chengkuizengella sp. nov., isolated from deep-sea sediment of East Pacific Ocean.</title>
        <authorList>
            <person name="Yang J."/>
            <person name="Lai Q."/>
            <person name="Shao Z."/>
        </authorList>
    </citation>
    <scope>NUCLEOTIDE SEQUENCE [LARGE SCALE GENOMIC DNA]</scope>
    <source>
        <strain evidence="8 9">YPA3-1-1</strain>
    </source>
</reference>
<dbReference type="Proteomes" id="UP000448943">
    <property type="component" value="Unassembled WGS sequence"/>
</dbReference>